<name>A0ABP1DSD1_9APHY</name>
<dbReference type="Proteomes" id="UP001497453">
    <property type="component" value="Chromosome 6"/>
</dbReference>
<accession>A0ABP1DSD1</accession>
<reference evidence="2" key="1">
    <citation type="submission" date="2024-04" db="EMBL/GenBank/DDBJ databases">
        <authorList>
            <person name="Shaw F."/>
            <person name="Minotto A."/>
        </authorList>
    </citation>
    <scope>NUCLEOTIDE SEQUENCE [LARGE SCALE GENOMIC DNA]</scope>
</reference>
<dbReference type="EMBL" id="OZ037949">
    <property type="protein sequence ID" value="CAL1710735.1"/>
    <property type="molecule type" value="Genomic_DNA"/>
</dbReference>
<organism evidence="1 2">
    <name type="scientific">Somion occarium</name>
    <dbReference type="NCBI Taxonomy" id="3059160"/>
    <lineage>
        <taxon>Eukaryota</taxon>
        <taxon>Fungi</taxon>
        <taxon>Dikarya</taxon>
        <taxon>Basidiomycota</taxon>
        <taxon>Agaricomycotina</taxon>
        <taxon>Agaricomycetes</taxon>
        <taxon>Polyporales</taxon>
        <taxon>Cerrenaceae</taxon>
        <taxon>Somion</taxon>
    </lineage>
</organism>
<evidence type="ECO:0000313" key="2">
    <source>
        <dbReference type="Proteomes" id="UP001497453"/>
    </source>
</evidence>
<evidence type="ECO:0000313" key="1">
    <source>
        <dbReference type="EMBL" id="CAL1710735.1"/>
    </source>
</evidence>
<proteinExistence type="predicted"/>
<gene>
    <name evidence="1" type="ORF">GFSPODELE1_LOCUS7966</name>
</gene>
<keyword evidence="2" id="KW-1185">Reference proteome</keyword>
<protein>
    <submittedName>
        <fullName evidence="1">Uncharacterized protein</fullName>
    </submittedName>
</protein>
<sequence length="272" mass="29349">MANGVRSLTPGMLVASNSSEDLQTITLAEADDLAVLQVVKPNVPQPVAFRATTFGARVSCQSVNHLCVHGYAPQNCSGFSSTFPPISGFDSGGLNGGESKVFIQSPNCPWDVDCDHISADMITSLAAALSSQVPPVNAYSLWMPFLWEAAGDTEFGHPPEGNDAIDNYSNLATMVTNCTLYFYNVTLDYSNGSYVRVDEELTNVGLSDGLAASARLGHYASHLISNVQGHAFTDNSTDKVMAYTARFSQTSYWLCRGHHQPHNRHAFAESSR</sequence>